<dbReference type="AlphaFoldDB" id="Q873K6"/>
<feature type="compositionally biased region" description="Basic and acidic residues" evidence="1">
    <location>
        <begin position="336"/>
        <end position="349"/>
    </location>
</feature>
<feature type="region of interest" description="Disordered" evidence="1">
    <location>
        <begin position="56"/>
        <end position="90"/>
    </location>
</feature>
<feature type="compositionally biased region" description="Basic residues" evidence="1">
    <location>
        <begin position="324"/>
        <end position="335"/>
    </location>
</feature>
<gene>
    <name evidence="2" type="primary">B23I4.080</name>
</gene>
<feature type="compositionally biased region" description="Basic and acidic residues" evidence="1">
    <location>
        <begin position="64"/>
        <end position="83"/>
    </location>
</feature>
<evidence type="ECO:0000313" key="2">
    <source>
        <dbReference type="EMBL" id="CAD70299.1"/>
    </source>
</evidence>
<reference evidence="2" key="2">
    <citation type="submission" date="2003-03" db="EMBL/GenBank/DDBJ databases">
        <authorList>
            <person name="German Neurospora genome project"/>
        </authorList>
    </citation>
    <scope>NUCLEOTIDE SEQUENCE</scope>
</reference>
<evidence type="ECO:0000256" key="1">
    <source>
        <dbReference type="SAM" id="MobiDB-lite"/>
    </source>
</evidence>
<organism evidence="2">
    <name type="scientific">Neurospora crassa</name>
    <dbReference type="NCBI Taxonomy" id="5141"/>
    <lineage>
        <taxon>Eukaryota</taxon>
        <taxon>Fungi</taxon>
        <taxon>Dikarya</taxon>
        <taxon>Ascomycota</taxon>
        <taxon>Pezizomycotina</taxon>
        <taxon>Sordariomycetes</taxon>
        <taxon>Sordariomycetidae</taxon>
        <taxon>Sordariales</taxon>
        <taxon>Sordariaceae</taxon>
        <taxon>Neurospora</taxon>
    </lineage>
</organism>
<proteinExistence type="predicted"/>
<dbReference type="EMBL" id="BX284746">
    <property type="protein sequence ID" value="CAD70299.1"/>
    <property type="molecule type" value="Genomic_DNA"/>
</dbReference>
<sequence>MYSTRNNKQQVVGFSNPQAQLAPLFGPGMGPSPLVVGSAPVLPPAMFTEPVNPVSSILPVGPPRQHEGYEKRTKGLKRPDQPHRPIPPACEEPAEVTVKLATCKNTANYAGRVVGSINPLWTVAELKQHFELQANLGGIPANKQALRMERPAAPGFDSAEFLDDVVLLKYIGVNRGAPACVIWLERCMESGDIPAMAVAPAGAPTGLQLLFPFSTTDGNQAQHHVQLQLQQLQHQHHQQQQLRHQLQLRQQVQYQQRVRQRVLQEEKNTVTGFQGPIVRPSQPRSGGAVAGVVGPTPQEAPRQAVSNEPAGLRQREPPRAWRQSNHHQQRHHPFQRPKDQHRGVDEVHAPSRGAPAVFGLGDGLLAWQNGVSATELEQYHQQREPRQTLGQMWADLDDSPIVVDNGHEINDDNDFLNVLSHQQLLAAAATVNQIDPANNYYTAERNYVPARATSLGNATLVMMPGWDT</sequence>
<feature type="region of interest" description="Disordered" evidence="1">
    <location>
        <begin position="273"/>
        <end position="355"/>
    </location>
</feature>
<reference evidence="2" key="1">
    <citation type="submission" date="2003-03" db="EMBL/GenBank/DDBJ databases">
        <authorList>
            <person name="Schulte U."/>
            <person name="Aign V."/>
            <person name="Hoheisel J."/>
            <person name="Brandt P."/>
            <person name="Fartmann B."/>
            <person name="Holland R."/>
            <person name="Nyakatura G."/>
            <person name="Mewes H.W."/>
            <person name="Mannhaupt G."/>
        </authorList>
    </citation>
    <scope>NUCLEOTIDE SEQUENCE</scope>
</reference>
<accession>Q873K6</accession>
<protein>
    <submittedName>
        <fullName evidence="2">Uncharacterized protein B23I4.080</fullName>
    </submittedName>
</protein>
<name>Q873K6_NEUCS</name>
<dbReference type="VEuPathDB" id="FungiDB:NCU03577"/>